<feature type="transmembrane region" description="Helical" evidence="9">
    <location>
        <begin position="63"/>
        <end position="84"/>
    </location>
</feature>
<evidence type="ECO:0000256" key="6">
    <source>
        <dbReference type="ARBA" id="ARBA00022692"/>
    </source>
</evidence>
<name>A0A6P1M5W6_9BACT</name>
<dbReference type="InterPro" id="IPR017475">
    <property type="entry name" value="EPS_sugar_tfrase"/>
</dbReference>
<evidence type="ECO:0000256" key="5">
    <source>
        <dbReference type="ARBA" id="ARBA00022679"/>
    </source>
</evidence>
<evidence type="ECO:0000256" key="2">
    <source>
        <dbReference type="ARBA" id="ARBA00004236"/>
    </source>
</evidence>
<dbReference type="PANTHER" id="PTHR30576">
    <property type="entry name" value="COLANIC BIOSYNTHESIS UDP-GLUCOSE LIPID CARRIER TRANSFERASE"/>
    <property type="match status" value="1"/>
</dbReference>
<keyword evidence="5 11" id="KW-0808">Transferase</keyword>
<gene>
    <name evidence="11" type="ORF">GT409_12365</name>
</gene>
<accession>A0A6P1M5W6</accession>
<feature type="transmembrane region" description="Helical" evidence="9">
    <location>
        <begin position="285"/>
        <end position="308"/>
    </location>
</feature>
<dbReference type="PANTHER" id="PTHR30576:SF4">
    <property type="entry name" value="UNDECAPRENYL-PHOSPHATE GALACTOSE PHOSPHOTRANSFERASE"/>
    <property type="match status" value="1"/>
</dbReference>
<feature type="transmembrane region" description="Helical" evidence="9">
    <location>
        <begin position="37"/>
        <end position="57"/>
    </location>
</feature>
<comment type="subcellular location">
    <subcellularLocation>
        <location evidence="2">Cell membrane</location>
    </subcellularLocation>
    <subcellularLocation>
        <location evidence="1">Membrane</location>
        <topology evidence="1">Multi-pass membrane protein</topology>
    </subcellularLocation>
</comment>
<evidence type="ECO:0000313" key="11">
    <source>
        <dbReference type="EMBL" id="QHI70199.1"/>
    </source>
</evidence>
<feature type="domain" description="Bacterial sugar transferase" evidence="10">
    <location>
        <begin position="280"/>
        <end position="472"/>
    </location>
</feature>
<dbReference type="KEGG" id="taer:GT409_12365"/>
<evidence type="ECO:0000313" key="12">
    <source>
        <dbReference type="Proteomes" id="UP000464954"/>
    </source>
</evidence>
<dbReference type="Pfam" id="PF02397">
    <property type="entry name" value="Bac_transf"/>
    <property type="match status" value="1"/>
</dbReference>
<evidence type="ECO:0000256" key="1">
    <source>
        <dbReference type="ARBA" id="ARBA00004141"/>
    </source>
</evidence>
<dbReference type="GO" id="GO:0005886">
    <property type="term" value="C:plasma membrane"/>
    <property type="evidence" value="ECO:0007669"/>
    <property type="project" value="UniProtKB-SubCell"/>
</dbReference>
<feature type="transmembrane region" description="Helical" evidence="9">
    <location>
        <begin position="96"/>
        <end position="113"/>
    </location>
</feature>
<feature type="transmembrane region" description="Helical" evidence="9">
    <location>
        <begin position="119"/>
        <end position="136"/>
    </location>
</feature>
<evidence type="ECO:0000256" key="9">
    <source>
        <dbReference type="SAM" id="Phobius"/>
    </source>
</evidence>
<organism evidence="11 12">
    <name type="scientific">Tichowtungia aerotolerans</name>
    <dbReference type="NCBI Taxonomy" id="2697043"/>
    <lineage>
        <taxon>Bacteria</taxon>
        <taxon>Pseudomonadati</taxon>
        <taxon>Kiritimatiellota</taxon>
        <taxon>Tichowtungiia</taxon>
        <taxon>Tichowtungiales</taxon>
        <taxon>Tichowtungiaceae</taxon>
        <taxon>Tichowtungia</taxon>
    </lineage>
</organism>
<keyword evidence="12" id="KW-1185">Reference proteome</keyword>
<keyword evidence="7 9" id="KW-1133">Transmembrane helix</keyword>
<evidence type="ECO:0000256" key="4">
    <source>
        <dbReference type="ARBA" id="ARBA00022475"/>
    </source>
</evidence>
<keyword evidence="4" id="KW-1003">Cell membrane</keyword>
<evidence type="ECO:0000259" key="10">
    <source>
        <dbReference type="Pfam" id="PF02397"/>
    </source>
</evidence>
<proteinExistence type="inferred from homology"/>
<dbReference type="NCBIfam" id="TIGR03025">
    <property type="entry name" value="EPS_sugtrans"/>
    <property type="match status" value="1"/>
</dbReference>
<keyword evidence="8 9" id="KW-0472">Membrane</keyword>
<evidence type="ECO:0000256" key="8">
    <source>
        <dbReference type="ARBA" id="ARBA00023136"/>
    </source>
</evidence>
<dbReference type="Proteomes" id="UP000464954">
    <property type="component" value="Chromosome"/>
</dbReference>
<dbReference type="AlphaFoldDB" id="A0A6P1M5W6"/>
<dbReference type="GO" id="GO:0016780">
    <property type="term" value="F:phosphotransferase activity, for other substituted phosphate groups"/>
    <property type="evidence" value="ECO:0007669"/>
    <property type="project" value="TreeGrafter"/>
</dbReference>
<protein>
    <submittedName>
        <fullName evidence="11">Exopolysaccharide biosynthesis polyprenyl glycosylphosphotransferase</fullName>
    </submittedName>
</protein>
<evidence type="ECO:0000256" key="3">
    <source>
        <dbReference type="ARBA" id="ARBA00006464"/>
    </source>
</evidence>
<evidence type="ECO:0000256" key="7">
    <source>
        <dbReference type="ARBA" id="ARBA00022989"/>
    </source>
</evidence>
<dbReference type="EMBL" id="CP047593">
    <property type="protein sequence ID" value="QHI70199.1"/>
    <property type="molecule type" value="Genomic_DNA"/>
</dbReference>
<dbReference type="RefSeq" id="WP_160629377.1">
    <property type="nucleotide sequence ID" value="NZ_CP047593.1"/>
</dbReference>
<sequence length="478" mass="53856">MNQINQGITIDPAGHRAHPFMRRRLADAAMMHLTDGLMLFLAIFVGDSLLLLFHGIPIQMERMLFLIPVWWIGTWFVQLVPGWGLGTVEELRRIELLLVTVFAGVAVALFLGVTDRGGSRITFLSAYVIAAVLVPVGRSAMKQILAAINLWGVPVSIYGDRESVPEVAKALRSDRAFGFIPQAVLSDDYGLGDVAEGVPVLGGLHNTTRRTPMAVVALPHLEREKLIELLEGPLEIYRTILLIPDLKCAPSLWVKPCDLKGILGLELRRNLLDPMSSFCKNFAEWILVFLTLPIWGPLCLFLMLLVWLHDLSAPVYAQTRLGKNGRLFKAYKLRTMVPDAESVLLEKLSTDPVLKKEWEKHYKLKQDPRITLVGKFLRKTSLDEIPQLWCVLIGKMALVGPRPLPDYHHNELELRTQRLRMRVRPGITGLWQVSGRSDSGTTGMDRWDTYYVTNWSVWLDIVILARTLRVVLFGSGAY</sequence>
<comment type="similarity">
    <text evidence="3">Belongs to the bacterial sugar transferase family.</text>
</comment>
<dbReference type="InterPro" id="IPR003362">
    <property type="entry name" value="Bact_transf"/>
</dbReference>
<reference evidence="11 12" key="1">
    <citation type="submission" date="2020-01" db="EMBL/GenBank/DDBJ databases">
        <title>Ponticoccus aerotolerans gen. nov., sp. nov., an anaerobic bacterium and proposal of Ponticoccusceae fam. nov., Ponticoccusles ord. nov. and Ponticoccuse classis nov. in the phylum Kiritimatiellaeota.</title>
        <authorList>
            <person name="Zhou L.Y."/>
            <person name="Du Z.J."/>
        </authorList>
    </citation>
    <scope>NUCLEOTIDE SEQUENCE [LARGE SCALE GENOMIC DNA]</scope>
    <source>
        <strain evidence="11 12">S-5007</strain>
    </source>
</reference>
<keyword evidence="6 9" id="KW-0812">Transmembrane</keyword>